<evidence type="ECO:0000313" key="1">
    <source>
        <dbReference type="EMBL" id="KER22736.1"/>
    </source>
</evidence>
<dbReference type="AlphaFoldDB" id="A0A074Z6F4"/>
<name>A0A074Z6F4_OPIVI</name>
<dbReference type="RefSeq" id="XP_009173503.1">
    <property type="nucleotide sequence ID" value="XM_009175239.1"/>
</dbReference>
<dbReference type="GeneID" id="20323399"/>
<dbReference type="EMBL" id="KL596882">
    <property type="protein sequence ID" value="KER22736.1"/>
    <property type="molecule type" value="Genomic_DNA"/>
</dbReference>
<organism evidence="1 2">
    <name type="scientific">Opisthorchis viverrini</name>
    <name type="common">Southeast Asian liver fluke</name>
    <dbReference type="NCBI Taxonomy" id="6198"/>
    <lineage>
        <taxon>Eukaryota</taxon>
        <taxon>Metazoa</taxon>
        <taxon>Spiralia</taxon>
        <taxon>Lophotrochozoa</taxon>
        <taxon>Platyhelminthes</taxon>
        <taxon>Trematoda</taxon>
        <taxon>Digenea</taxon>
        <taxon>Opisthorchiida</taxon>
        <taxon>Opisthorchiata</taxon>
        <taxon>Opisthorchiidae</taxon>
        <taxon>Opisthorchis</taxon>
    </lineage>
</organism>
<protein>
    <submittedName>
        <fullName evidence="1">Uncharacterized protein</fullName>
    </submittedName>
</protein>
<dbReference type="Proteomes" id="UP000054324">
    <property type="component" value="Unassembled WGS sequence"/>
</dbReference>
<accession>A0A074Z6F4</accession>
<dbReference type="CTD" id="20323399"/>
<sequence length="118" mass="13178">MDRCLLFKSPSLNRLDGSEMAQVVRARLEGLGNLAVSKLSSGGMAARHLKGVTAERNRPFYTESFHQADIYRKLMFVCASRLLLTRLEQPEIIPALMLHSGGKAARHRRDATAERLSL</sequence>
<keyword evidence="2" id="KW-1185">Reference proteome</keyword>
<proteinExistence type="predicted"/>
<dbReference type="KEGG" id="ovi:T265_09220"/>
<gene>
    <name evidence="1" type="ORF">T265_09220</name>
</gene>
<reference evidence="1 2" key="1">
    <citation type="submission" date="2013-11" db="EMBL/GenBank/DDBJ databases">
        <title>Opisthorchis viverrini - life in the bile duct.</title>
        <authorList>
            <person name="Young N.D."/>
            <person name="Nagarajan N."/>
            <person name="Lin S.J."/>
            <person name="Korhonen P.K."/>
            <person name="Jex A.R."/>
            <person name="Hall R.S."/>
            <person name="Safavi-Hemami H."/>
            <person name="Kaewkong W."/>
            <person name="Bertrand D."/>
            <person name="Gao S."/>
            <person name="Seet Q."/>
            <person name="Wongkham S."/>
            <person name="Teh B.T."/>
            <person name="Wongkham C."/>
            <person name="Intapan P.M."/>
            <person name="Maleewong W."/>
            <person name="Yang X."/>
            <person name="Hu M."/>
            <person name="Wang Z."/>
            <person name="Hofmann A."/>
            <person name="Sternberg P.W."/>
            <person name="Tan P."/>
            <person name="Wang J."/>
            <person name="Gasser R.B."/>
        </authorList>
    </citation>
    <scope>NUCLEOTIDE SEQUENCE [LARGE SCALE GENOMIC DNA]</scope>
</reference>
<evidence type="ECO:0000313" key="2">
    <source>
        <dbReference type="Proteomes" id="UP000054324"/>
    </source>
</evidence>